<dbReference type="EMBL" id="WUPT01000001">
    <property type="protein sequence ID" value="MXQ07871.1"/>
    <property type="molecule type" value="Genomic_DNA"/>
</dbReference>
<dbReference type="SMART" id="SM00344">
    <property type="entry name" value="HTH_ASNC"/>
    <property type="match status" value="1"/>
</dbReference>
<gene>
    <name evidence="6" type="ORF">GQ651_08430</name>
</gene>
<dbReference type="Proteomes" id="UP000480350">
    <property type="component" value="Unassembled WGS sequence"/>
</dbReference>
<name>A0A7C9MCX6_9RHOB</name>
<evidence type="ECO:0000313" key="6">
    <source>
        <dbReference type="EMBL" id="MXQ07871.1"/>
    </source>
</evidence>
<dbReference type="PANTHER" id="PTHR30154:SF0">
    <property type="entry name" value="LEUCINE-RESPONSIVE REGULATORY PROTEIN"/>
    <property type="match status" value="1"/>
</dbReference>
<keyword evidence="4" id="KW-0804">Transcription</keyword>
<dbReference type="Gene3D" id="1.10.10.10">
    <property type="entry name" value="Winged helix-like DNA-binding domain superfamily/Winged helix DNA-binding domain"/>
    <property type="match status" value="1"/>
</dbReference>
<dbReference type="GO" id="GO:0006355">
    <property type="term" value="P:regulation of DNA-templated transcription"/>
    <property type="evidence" value="ECO:0007669"/>
    <property type="project" value="UniProtKB-ARBA"/>
</dbReference>
<keyword evidence="3" id="KW-0010">Activator</keyword>
<dbReference type="InterPro" id="IPR000485">
    <property type="entry name" value="AsnC-type_HTH_dom"/>
</dbReference>
<accession>A0A7C9MCX6</accession>
<evidence type="ECO:0000256" key="1">
    <source>
        <dbReference type="ARBA" id="ARBA00023015"/>
    </source>
</evidence>
<proteinExistence type="predicted"/>
<dbReference type="InterPro" id="IPR036388">
    <property type="entry name" value="WH-like_DNA-bd_sf"/>
</dbReference>
<dbReference type="SUPFAM" id="SSF46785">
    <property type="entry name" value="Winged helix' DNA-binding domain"/>
    <property type="match status" value="1"/>
</dbReference>
<dbReference type="SUPFAM" id="SSF54909">
    <property type="entry name" value="Dimeric alpha+beta barrel"/>
    <property type="match status" value="1"/>
</dbReference>
<keyword evidence="1" id="KW-0805">Transcription regulation</keyword>
<evidence type="ECO:0000256" key="2">
    <source>
        <dbReference type="ARBA" id="ARBA00023125"/>
    </source>
</evidence>
<dbReference type="GO" id="GO:0043565">
    <property type="term" value="F:sequence-specific DNA binding"/>
    <property type="evidence" value="ECO:0007669"/>
    <property type="project" value="InterPro"/>
</dbReference>
<dbReference type="InterPro" id="IPR036390">
    <property type="entry name" value="WH_DNA-bd_sf"/>
</dbReference>
<dbReference type="PANTHER" id="PTHR30154">
    <property type="entry name" value="LEUCINE-RESPONSIVE REGULATORY PROTEIN"/>
    <property type="match status" value="1"/>
</dbReference>
<dbReference type="AlphaFoldDB" id="A0A7C9MCX6"/>
<dbReference type="Pfam" id="PF01037">
    <property type="entry name" value="AsnC_trans_reg"/>
    <property type="match status" value="1"/>
</dbReference>
<dbReference type="InterPro" id="IPR019887">
    <property type="entry name" value="Tscrpt_reg_AsnC/Lrp_C"/>
</dbReference>
<sequence>MFRRSFDRKYGIILSETTEALDRTDRKILEVLSGDGRISLTELARRVGLSKTPVQARMKRLEKIGVIRGYAPRIDPVRLGLPHIAFVEVKLADTREVALKAFNDAVARIPEIEECHMIAGAFDYLLKVRTRDMAGYREILGERISNLPHVAQTSTHVAMQAVKDVVLGT</sequence>
<protein>
    <submittedName>
        <fullName evidence="6">Winged helix-turn-helix transcriptional regulator</fullName>
    </submittedName>
</protein>
<evidence type="ECO:0000313" key="7">
    <source>
        <dbReference type="Proteomes" id="UP000480350"/>
    </source>
</evidence>
<dbReference type="Gene3D" id="3.30.70.920">
    <property type="match status" value="1"/>
</dbReference>
<reference evidence="6 7" key="1">
    <citation type="submission" date="2019-12" db="EMBL/GenBank/DDBJ databases">
        <authorList>
            <person name="Lee S.D."/>
        </authorList>
    </citation>
    <scope>NUCLEOTIDE SEQUENCE [LARGE SCALE GENOMIC DNA]</scope>
    <source>
        <strain evidence="6 7">GH1-50</strain>
    </source>
</reference>
<reference evidence="6 7" key="2">
    <citation type="submission" date="2020-03" db="EMBL/GenBank/DDBJ databases">
        <title>Kangsaoukella pontilimi gen. nov., sp. nov., a new member of the family Rhodobacteraceae isolated from a tidal mudflat.</title>
        <authorList>
            <person name="Kim I.S."/>
        </authorList>
    </citation>
    <scope>NUCLEOTIDE SEQUENCE [LARGE SCALE GENOMIC DNA]</scope>
    <source>
        <strain evidence="6 7">GH1-50</strain>
    </source>
</reference>
<keyword evidence="2" id="KW-0238">DNA-binding</keyword>
<dbReference type="InterPro" id="IPR011008">
    <property type="entry name" value="Dimeric_a/b-barrel"/>
</dbReference>
<evidence type="ECO:0000256" key="3">
    <source>
        <dbReference type="ARBA" id="ARBA00023159"/>
    </source>
</evidence>
<feature type="domain" description="HTH asnC-type" evidence="5">
    <location>
        <begin position="21"/>
        <end position="82"/>
    </location>
</feature>
<dbReference type="Pfam" id="PF13412">
    <property type="entry name" value="HTH_24"/>
    <property type="match status" value="1"/>
</dbReference>
<evidence type="ECO:0000256" key="4">
    <source>
        <dbReference type="ARBA" id="ARBA00023163"/>
    </source>
</evidence>
<dbReference type="PROSITE" id="PS50956">
    <property type="entry name" value="HTH_ASNC_2"/>
    <property type="match status" value="1"/>
</dbReference>
<organism evidence="6 7">
    <name type="scientific">Kangsaoukella pontilimi</name>
    <dbReference type="NCBI Taxonomy" id="2691042"/>
    <lineage>
        <taxon>Bacteria</taxon>
        <taxon>Pseudomonadati</taxon>
        <taxon>Pseudomonadota</taxon>
        <taxon>Alphaproteobacteria</taxon>
        <taxon>Rhodobacterales</taxon>
        <taxon>Paracoccaceae</taxon>
        <taxon>Kangsaoukella</taxon>
    </lineage>
</organism>
<dbReference type="GO" id="GO:0005829">
    <property type="term" value="C:cytosol"/>
    <property type="evidence" value="ECO:0007669"/>
    <property type="project" value="TreeGrafter"/>
</dbReference>
<comment type="caution">
    <text evidence="6">The sequence shown here is derived from an EMBL/GenBank/DDBJ whole genome shotgun (WGS) entry which is preliminary data.</text>
</comment>
<evidence type="ECO:0000259" key="5">
    <source>
        <dbReference type="PROSITE" id="PS50956"/>
    </source>
</evidence>
<dbReference type="GO" id="GO:0043200">
    <property type="term" value="P:response to amino acid"/>
    <property type="evidence" value="ECO:0007669"/>
    <property type="project" value="TreeGrafter"/>
</dbReference>
<dbReference type="InterPro" id="IPR011991">
    <property type="entry name" value="ArsR-like_HTH"/>
</dbReference>
<dbReference type="InterPro" id="IPR019888">
    <property type="entry name" value="Tscrpt_reg_AsnC-like"/>
</dbReference>
<keyword evidence="7" id="KW-1185">Reference proteome</keyword>
<dbReference type="PRINTS" id="PR00033">
    <property type="entry name" value="HTHASNC"/>
</dbReference>
<dbReference type="CDD" id="cd00090">
    <property type="entry name" value="HTH_ARSR"/>
    <property type="match status" value="1"/>
</dbReference>